<feature type="chain" id="PRO_5037793191" evidence="1">
    <location>
        <begin position="26"/>
        <end position="288"/>
    </location>
</feature>
<accession>A0A918P547</accession>
<comment type="caution">
    <text evidence="2">The sequence shown here is derived from an EMBL/GenBank/DDBJ whole genome shotgun (WGS) entry which is preliminary data.</text>
</comment>
<evidence type="ECO:0000313" key="2">
    <source>
        <dbReference type="EMBL" id="GGY21721.1"/>
    </source>
</evidence>
<name>A0A918P547_9NEIS</name>
<feature type="signal peptide" evidence="1">
    <location>
        <begin position="1"/>
        <end position="25"/>
    </location>
</feature>
<reference evidence="2" key="2">
    <citation type="submission" date="2020-09" db="EMBL/GenBank/DDBJ databases">
        <authorList>
            <person name="Sun Q."/>
            <person name="Kim S."/>
        </authorList>
    </citation>
    <scope>NUCLEOTIDE SEQUENCE</scope>
    <source>
        <strain evidence="2">KCTC 32182</strain>
    </source>
</reference>
<evidence type="ECO:0000313" key="3">
    <source>
        <dbReference type="Proteomes" id="UP000645257"/>
    </source>
</evidence>
<evidence type="ECO:0000256" key="1">
    <source>
        <dbReference type="SAM" id="SignalP"/>
    </source>
</evidence>
<dbReference type="RefSeq" id="WP_189535158.1">
    <property type="nucleotide sequence ID" value="NZ_BMYX01000016.1"/>
</dbReference>
<proteinExistence type="predicted"/>
<protein>
    <submittedName>
        <fullName evidence="2">Uncharacterized protein</fullName>
    </submittedName>
</protein>
<organism evidence="2 3">
    <name type="scientific">Paludibacterium paludis</name>
    <dbReference type="NCBI Taxonomy" id="1225769"/>
    <lineage>
        <taxon>Bacteria</taxon>
        <taxon>Pseudomonadati</taxon>
        <taxon>Pseudomonadota</taxon>
        <taxon>Betaproteobacteria</taxon>
        <taxon>Neisseriales</taxon>
        <taxon>Chromobacteriaceae</taxon>
        <taxon>Paludibacterium</taxon>
    </lineage>
</organism>
<dbReference type="AlphaFoldDB" id="A0A918P547"/>
<gene>
    <name evidence="2" type="ORF">GCM10011289_26770</name>
</gene>
<dbReference type="EMBL" id="BMYX01000016">
    <property type="protein sequence ID" value="GGY21721.1"/>
    <property type="molecule type" value="Genomic_DNA"/>
</dbReference>
<dbReference type="Proteomes" id="UP000645257">
    <property type="component" value="Unassembled WGS sequence"/>
</dbReference>
<keyword evidence="1" id="KW-0732">Signal</keyword>
<reference evidence="2" key="1">
    <citation type="journal article" date="2014" name="Int. J. Syst. Evol. Microbiol.">
        <title>Complete genome sequence of Corynebacterium casei LMG S-19264T (=DSM 44701T), isolated from a smear-ripened cheese.</title>
        <authorList>
            <consortium name="US DOE Joint Genome Institute (JGI-PGF)"/>
            <person name="Walter F."/>
            <person name="Albersmeier A."/>
            <person name="Kalinowski J."/>
            <person name="Ruckert C."/>
        </authorList>
    </citation>
    <scope>NUCLEOTIDE SEQUENCE</scope>
    <source>
        <strain evidence="2">KCTC 32182</strain>
    </source>
</reference>
<sequence length="288" mass="32275">MVFERSLSGMTVMLVCLALPAQALAKALPGAVRQDAPEIERAAGVDSRPYETLRRAGEVFNAFHRLAPEAVLRYRLHSLSGRLELYAHGFAGKLSVPLDKDRGFTLPPGAKQQTVITNRPSGSVQWRVDVRTPGLPADTRRLGDLRLECLIDDISHLNLSDGSGVNCMPKPRVNKHCRDDWKVCANRAAEALSGAVQESVNRMGQLKLEKDLYEKRSYPYLFIADRPVFTIILSEGERRVTLPAAWLYGEQLKPGPSFAWPYPREFFYSVPLSDGEWSDDARVTFEYL</sequence>
<keyword evidence="3" id="KW-1185">Reference proteome</keyword>